<feature type="domain" description="HTH arsR-type" evidence="1">
    <location>
        <begin position="7"/>
        <end position="90"/>
    </location>
</feature>
<evidence type="ECO:0000313" key="2">
    <source>
        <dbReference type="EMBL" id="ASJ04821.1"/>
    </source>
</evidence>
<dbReference type="AlphaFoldDB" id="A0A2Z2MRB2"/>
<proteinExistence type="predicted"/>
<dbReference type="GO" id="GO:0003700">
    <property type="term" value="F:DNA-binding transcription factor activity"/>
    <property type="evidence" value="ECO:0007669"/>
    <property type="project" value="InterPro"/>
</dbReference>
<dbReference type="SMART" id="SM00028">
    <property type="entry name" value="TPR"/>
    <property type="match status" value="4"/>
</dbReference>
<dbReference type="SUPFAM" id="SSF52540">
    <property type="entry name" value="P-loop containing nucleoside triphosphate hydrolases"/>
    <property type="match status" value="1"/>
</dbReference>
<dbReference type="InterPro" id="IPR011991">
    <property type="entry name" value="ArsR-like_HTH"/>
</dbReference>
<accession>A0A2Z2MRB2</accession>
<dbReference type="Pfam" id="PF13181">
    <property type="entry name" value="TPR_8"/>
    <property type="match status" value="1"/>
</dbReference>
<dbReference type="EMBL" id="CP015101">
    <property type="protein sequence ID" value="ASJ04821.1"/>
    <property type="molecule type" value="Genomic_DNA"/>
</dbReference>
<dbReference type="KEGG" id="tbs:A3L01_05380"/>
<dbReference type="SUPFAM" id="SSF46785">
    <property type="entry name" value="Winged helix' DNA-binding domain"/>
    <property type="match status" value="1"/>
</dbReference>
<dbReference type="InterPro" id="IPR001845">
    <property type="entry name" value="HTH_ArsR_DNA-bd_dom"/>
</dbReference>
<dbReference type="OrthoDB" id="103665at2157"/>
<dbReference type="SMART" id="SM00418">
    <property type="entry name" value="HTH_ARSR"/>
    <property type="match status" value="1"/>
</dbReference>
<sequence>MRVDTLALLKALSNETNLQILSLLRSGSFHPRELARLLQRSESDVSRRLKKLEKLGLVEGRWIRLGGRNVRIYSLRVNEVKVNFLPGEVRVGIEEAESYRLPITFEDVPKTGFFVGRHDEVEILRRARGRVVVVHGIAGIGKTSLLARAFPEAFWYSMNGSESFEYFAWQLSLYLNSLGYRALMEYLRGGGKEEKELFELILEGIDETESVVVIDDLHKCRDETLMRMLSYLAGRLKKGTIAVASRVKPPLGIEGIVYINLGGLKPEEAYELAKKIKKGIPVDEFAEIYRITRGHPLALILLLESPGESSEEARENLFEFLFTEIYRSLTEEEKRMLLMLSIFEGPLEYEAIKALYGGRNTFSVLHSLLRKGLVERRGRQYFIHDMLKGFLREKETPESRTYYLEYAEYLLRKNTPRDFLKAFEYILRAGATGRIRELVELRIRRFKHLPGDFPKTYRMILSHAGDNPYARGELGIIYFNTGFFQKARDTLLEVEDKIEGLFKAEVVSTLADVFLMLENLEMAGRYLQKTRELAENLQDPEVWLWYYMEKTKYEYYRRNLEEALKSAFKELEISRKHGGAPENEGLVLLHIGDIYLDLEQPEEGIKYYEEGLRVAKAYGLTFIEHVTYMELSKTHYILGNYRKAVSYGNRAVEYFLRIKNYRRAVDALAYRCVSWIGLGEAERAEEDARELVRIAHSTGYPLAWAGYIFMGAAKFLKGEDGSGYVEEGRKHLQDYPWLFEAVIQELGRVFEFPEELNLSRE</sequence>
<protein>
    <submittedName>
        <fullName evidence="2">ArsR family transcriptional regulator</fullName>
    </submittedName>
</protein>
<dbReference type="Gene3D" id="1.25.40.10">
    <property type="entry name" value="Tetratricopeptide repeat domain"/>
    <property type="match status" value="1"/>
</dbReference>
<dbReference type="Gene3D" id="1.10.10.10">
    <property type="entry name" value="Winged helix-like DNA-binding domain superfamily/Winged helix DNA-binding domain"/>
    <property type="match status" value="1"/>
</dbReference>
<gene>
    <name evidence="2" type="ORF">A3L01_05380</name>
</gene>
<evidence type="ECO:0000313" key="3">
    <source>
        <dbReference type="Proteomes" id="UP000250272"/>
    </source>
</evidence>
<dbReference type="SUPFAM" id="SSF48452">
    <property type="entry name" value="TPR-like"/>
    <property type="match status" value="2"/>
</dbReference>
<dbReference type="CDD" id="cd00090">
    <property type="entry name" value="HTH_ARSR"/>
    <property type="match status" value="1"/>
</dbReference>
<organism evidence="2 3">
    <name type="scientific">Thermococcus barossii</name>
    <dbReference type="NCBI Taxonomy" id="54077"/>
    <lineage>
        <taxon>Archaea</taxon>
        <taxon>Methanobacteriati</taxon>
        <taxon>Methanobacteriota</taxon>
        <taxon>Thermococci</taxon>
        <taxon>Thermococcales</taxon>
        <taxon>Thermococcaceae</taxon>
        <taxon>Thermococcus</taxon>
    </lineage>
</organism>
<dbReference type="InterPro" id="IPR036388">
    <property type="entry name" value="WH-like_DNA-bd_sf"/>
</dbReference>
<dbReference type="Pfam" id="PF01022">
    <property type="entry name" value="HTH_5"/>
    <property type="match status" value="1"/>
</dbReference>
<reference evidence="2 3" key="1">
    <citation type="submission" date="2016-04" db="EMBL/GenBank/DDBJ databases">
        <title>Complete genome sequence of Thermococcus barossii type strain SHCK-94.</title>
        <authorList>
            <person name="Oger P.M."/>
        </authorList>
    </citation>
    <scope>NUCLEOTIDE SEQUENCE [LARGE SCALE GENOMIC DNA]</scope>
    <source>
        <strain evidence="2 3">SHCK-94</strain>
    </source>
</reference>
<dbReference type="InterPro" id="IPR027417">
    <property type="entry name" value="P-loop_NTPase"/>
</dbReference>
<evidence type="ECO:0000259" key="1">
    <source>
        <dbReference type="SMART" id="SM00418"/>
    </source>
</evidence>
<name>A0A2Z2MRB2_9EURY</name>
<dbReference type="InterPro" id="IPR019734">
    <property type="entry name" value="TPR_rpt"/>
</dbReference>
<dbReference type="Proteomes" id="UP000250272">
    <property type="component" value="Chromosome"/>
</dbReference>
<dbReference type="Gene3D" id="3.40.50.300">
    <property type="entry name" value="P-loop containing nucleotide triphosphate hydrolases"/>
    <property type="match status" value="1"/>
</dbReference>
<dbReference type="InterPro" id="IPR011990">
    <property type="entry name" value="TPR-like_helical_dom_sf"/>
</dbReference>
<dbReference type="InterPro" id="IPR036390">
    <property type="entry name" value="WH_DNA-bd_sf"/>
</dbReference>
<keyword evidence="3" id="KW-1185">Reference proteome</keyword>